<keyword evidence="18" id="KW-1185">Reference proteome</keyword>
<keyword evidence="10" id="KW-0067">ATP-binding</keyword>
<keyword evidence="4" id="KW-1003">Cell membrane</keyword>
<dbReference type="SUPFAM" id="SSF158472">
    <property type="entry name" value="HAMP domain-like"/>
    <property type="match status" value="1"/>
</dbReference>
<dbReference type="PROSITE" id="PS50885">
    <property type="entry name" value="HAMP"/>
    <property type="match status" value="1"/>
</dbReference>
<dbReference type="PRINTS" id="PR00344">
    <property type="entry name" value="BCTRLSENSOR"/>
</dbReference>
<dbReference type="SUPFAM" id="SSF55874">
    <property type="entry name" value="ATPase domain of HSP90 chaperone/DNA topoisomerase II/histidine kinase"/>
    <property type="match status" value="1"/>
</dbReference>
<dbReference type="Pfam" id="PF02518">
    <property type="entry name" value="HATPase_c"/>
    <property type="match status" value="1"/>
</dbReference>
<dbReference type="PROSITE" id="PS50109">
    <property type="entry name" value="HIS_KIN"/>
    <property type="match status" value="1"/>
</dbReference>
<dbReference type="SMART" id="SM00388">
    <property type="entry name" value="HisKA"/>
    <property type="match status" value="1"/>
</dbReference>
<dbReference type="CDD" id="cd00075">
    <property type="entry name" value="HATPase"/>
    <property type="match status" value="1"/>
</dbReference>
<keyword evidence="7 14" id="KW-0812">Transmembrane</keyword>
<dbReference type="Proteomes" id="UP000295807">
    <property type="component" value="Unassembled WGS sequence"/>
</dbReference>
<dbReference type="FunFam" id="1.10.287.130:FF:000001">
    <property type="entry name" value="Two-component sensor histidine kinase"/>
    <property type="match status" value="1"/>
</dbReference>
<dbReference type="EC" id="2.7.13.3" evidence="3"/>
<dbReference type="PANTHER" id="PTHR45528:SF1">
    <property type="entry name" value="SENSOR HISTIDINE KINASE CPXA"/>
    <property type="match status" value="1"/>
</dbReference>
<keyword evidence="5" id="KW-0597">Phosphoprotein</keyword>
<evidence type="ECO:0000256" key="2">
    <source>
        <dbReference type="ARBA" id="ARBA00004651"/>
    </source>
</evidence>
<dbReference type="GO" id="GO:0000155">
    <property type="term" value="F:phosphorelay sensor kinase activity"/>
    <property type="evidence" value="ECO:0007669"/>
    <property type="project" value="InterPro"/>
</dbReference>
<proteinExistence type="predicted"/>
<dbReference type="InterPro" id="IPR003661">
    <property type="entry name" value="HisK_dim/P_dom"/>
</dbReference>
<organism evidence="17 18">
    <name type="scientific">Anseongella ginsenosidimutans</name>
    <dbReference type="NCBI Taxonomy" id="496056"/>
    <lineage>
        <taxon>Bacteria</taxon>
        <taxon>Pseudomonadati</taxon>
        <taxon>Bacteroidota</taxon>
        <taxon>Sphingobacteriia</taxon>
        <taxon>Sphingobacteriales</taxon>
        <taxon>Sphingobacteriaceae</taxon>
        <taxon>Anseongella</taxon>
    </lineage>
</organism>
<dbReference type="CDD" id="cd00082">
    <property type="entry name" value="HisKA"/>
    <property type="match status" value="1"/>
</dbReference>
<reference evidence="17 18" key="1">
    <citation type="submission" date="2019-03" db="EMBL/GenBank/DDBJ databases">
        <title>Genomic Encyclopedia of Type Strains, Phase IV (KMG-IV): sequencing the most valuable type-strain genomes for metagenomic binning, comparative biology and taxonomic classification.</title>
        <authorList>
            <person name="Goeker M."/>
        </authorList>
    </citation>
    <scope>NUCLEOTIDE SEQUENCE [LARGE SCALE GENOMIC DNA]</scope>
    <source>
        <strain evidence="17 18">DSM 21100</strain>
    </source>
</reference>
<comment type="catalytic activity">
    <reaction evidence="1">
        <text>ATP + protein L-histidine = ADP + protein N-phospho-L-histidine.</text>
        <dbReference type="EC" id="2.7.13.3"/>
    </reaction>
</comment>
<feature type="domain" description="HAMP" evidence="16">
    <location>
        <begin position="182"/>
        <end position="235"/>
    </location>
</feature>
<evidence type="ECO:0000256" key="9">
    <source>
        <dbReference type="ARBA" id="ARBA00022777"/>
    </source>
</evidence>
<evidence type="ECO:0000256" key="7">
    <source>
        <dbReference type="ARBA" id="ARBA00022692"/>
    </source>
</evidence>
<keyword evidence="6" id="KW-0808">Transferase</keyword>
<keyword evidence="13 14" id="KW-0472">Membrane</keyword>
<name>A0A4R3KR24_9SPHI</name>
<dbReference type="InterPro" id="IPR050398">
    <property type="entry name" value="HssS/ArlS-like"/>
</dbReference>
<evidence type="ECO:0000256" key="3">
    <source>
        <dbReference type="ARBA" id="ARBA00012438"/>
    </source>
</evidence>
<keyword evidence="12" id="KW-0902">Two-component regulatory system</keyword>
<evidence type="ECO:0000313" key="18">
    <source>
        <dbReference type="Proteomes" id="UP000295807"/>
    </source>
</evidence>
<evidence type="ECO:0000259" key="15">
    <source>
        <dbReference type="PROSITE" id="PS50109"/>
    </source>
</evidence>
<keyword evidence="8" id="KW-0547">Nucleotide-binding</keyword>
<dbReference type="Gene3D" id="6.10.340.10">
    <property type="match status" value="1"/>
</dbReference>
<dbReference type="InterPro" id="IPR005467">
    <property type="entry name" value="His_kinase_dom"/>
</dbReference>
<feature type="domain" description="Histidine kinase" evidence="15">
    <location>
        <begin position="243"/>
        <end position="459"/>
    </location>
</feature>
<dbReference type="SMART" id="SM00387">
    <property type="entry name" value="HATPase_c"/>
    <property type="match status" value="1"/>
</dbReference>
<dbReference type="OrthoDB" id="594725at2"/>
<evidence type="ECO:0000256" key="11">
    <source>
        <dbReference type="ARBA" id="ARBA00022989"/>
    </source>
</evidence>
<dbReference type="EMBL" id="SMAD01000007">
    <property type="protein sequence ID" value="TCS86533.1"/>
    <property type="molecule type" value="Genomic_DNA"/>
</dbReference>
<dbReference type="Gene3D" id="1.10.287.130">
    <property type="match status" value="1"/>
</dbReference>
<evidence type="ECO:0000256" key="13">
    <source>
        <dbReference type="ARBA" id="ARBA00023136"/>
    </source>
</evidence>
<dbReference type="InterPro" id="IPR036890">
    <property type="entry name" value="HATPase_C_sf"/>
</dbReference>
<keyword evidence="11 14" id="KW-1133">Transmembrane helix</keyword>
<evidence type="ECO:0000256" key="4">
    <source>
        <dbReference type="ARBA" id="ARBA00022475"/>
    </source>
</evidence>
<evidence type="ECO:0000313" key="17">
    <source>
        <dbReference type="EMBL" id="TCS86533.1"/>
    </source>
</evidence>
<feature type="transmembrane region" description="Helical" evidence="14">
    <location>
        <begin position="12"/>
        <end position="32"/>
    </location>
</feature>
<comment type="caution">
    <text evidence="17">The sequence shown here is derived from an EMBL/GenBank/DDBJ whole genome shotgun (WGS) entry which is preliminary data.</text>
</comment>
<dbReference type="RefSeq" id="WP_132129544.1">
    <property type="nucleotide sequence ID" value="NZ_CP042432.1"/>
</dbReference>
<dbReference type="SMART" id="SM00304">
    <property type="entry name" value="HAMP"/>
    <property type="match status" value="1"/>
</dbReference>
<dbReference type="Pfam" id="PF00672">
    <property type="entry name" value="HAMP"/>
    <property type="match status" value="1"/>
</dbReference>
<dbReference type="PANTHER" id="PTHR45528">
    <property type="entry name" value="SENSOR HISTIDINE KINASE CPXA"/>
    <property type="match status" value="1"/>
</dbReference>
<dbReference type="GO" id="GO:0005524">
    <property type="term" value="F:ATP binding"/>
    <property type="evidence" value="ECO:0007669"/>
    <property type="project" value="UniProtKB-KW"/>
</dbReference>
<dbReference type="InterPro" id="IPR004358">
    <property type="entry name" value="Sig_transdc_His_kin-like_C"/>
</dbReference>
<dbReference type="AlphaFoldDB" id="A0A4R3KR24"/>
<evidence type="ECO:0000259" key="16">
    <source>
        <dbReference type="PROSITE" id="PS50885"/>
    </source>
</evidence>
<evidence type="ECO:0000256" key="10">
    <source>
        <dbReference type="ARBA" id="ARBA00022840"/>
    </source>
</evidence>
<gene>
    <name evidence="17" type="ORF">EDD80_10766</name>
</gene>
<accession>A0A4R3KR24</accession>
<feature type="transmembrane region" description="Helical" evidence="14">
    <location>
        <begin position="157"/>
        <end position="181"/>
    </location>
</feature>
<dbReference type="GO" id="GO:0005886">
    <property type="term" value="C:plasma membrane"/>
    <property type="evidence" value="ECO:0007669"/>
    <property type="project" value="UniProtKB-SubCell"/>
</dbReference>
<dbReference type="InterPro" id="IPR003660">
    <property type="entry name" value="HAMP_dom"/>
</dbReference>
<evidence type="ECO:0000256" key="8">
    <source>
        <dbReference type="ARBA" id="ARBA00022741"/>
    </source>
</evidence>
<dbReference type="SUPFAM" id="SSF47384">
    <property type="entry name" value="Homodimeric domain of signal transducing histidine kinase"/>
    <property type="match status" value="1"/>
</dbReference>
<evidence type="ECO:0000256" key="5">
    <source>
        <dbReference type="ARBA" id="ARBA00022553"/>
    </source>
</evidence>
<evidence type="ECO:0000256" key="1">
    <source>
        <dbReference type="ARBA" id="ARBA00000085"/>
    </source>
</evidence>
<protein>
    <recommendedName>
        <fullName evidence="3">histidine kinase</fullName>
        <ecNumber evidence="3">2.7.13.3</ecNumber>
    </recommendedName>
</protein>
<dbReference type="Pfam" id="PF00512">
    <property type="entry name" value="HisKA"/>
    <property type="match status" value="1"/>
</dbReference>
<dbReference type="InterPro" id="IPR036097">
    <property type="entry name" value="HisK_dim/P_sf"/>
</dbReference>
<evidence type="ECO:0000256" key="14">
    <source>
        <dbReference type="SAM" id="Phobius"/>
    </source>
</evidence>
<evidence type="ECO:0000256" key="6">
    <source>
        <dbReference type="ARBA" id="ARBA00022679"/>
    </source>
</evidence>
<dbReference type="CDD" id="cd06225">
    <property type="entry name" value="HAMP"/>
    <property type="match status" value="1"/>
</dbReference>
<dbReference type="Gene3D" id="3.30.565.10">
    <property type="entry name" value="Histidine kinase-like ATPase, C-terminal domain"/>
    <property type="match status" value="1"/>
</dbReference>
<evidence type="ECO:0000256" key="12">
    <source>
        <dbReference type="ARBA" id="ARBA00023012"/>
    </source>
</evidence>
<sequence>MGGIKIKYKIAIIYTVLTAAVLCIVSTFIYIVTSIHRKNEFFGRLHSRASIAAEFRFLQSEVDARLFEEISRKHLQALPEEREWVFDADEAGREKLLVLLDSLEIPASFLNSLLENSYAEHESNRTQTVGIRYDHRGKEHLVMVSAFDEAGKGLMTYLFRVLFTGVLVSVAVVYLLGLIYAGSILKPIAQIIQKVNRITASNLHLRLEVHEPPDELADLALTFNRMLDRLETSFDIQHNFISNASHELNNPLTAIVGESEVALSKNRDAEEYRQSLEVISREASRLERITLNLLKLAQTSYNDQGLVVERFRLDELLLEIKKDINENNPGNKVQLDFSNAREEERLYLAGSRSLIKIALTNIAENASKFSANNDVELGLYDKGPEIMVRIWDRGVGIPENELKYIYDPFFRASNVRNIKGFGIGLPLAYKIMSLHGGRIRVESVENEGTVFELYFPLGAAADFR</sequence>
<keyword evidence="9 17" id="KW-0418">Kinase</keyword>
<dbReference type="InterPro" id="IPR003594">
    <property type="entry name" value="HATPase_dom"/>
</dbReference>
<comment type="subcellular location">
    <subcellularLocation>
        <location evidence="2">Cell membrane</location>
        <topology evidence="2">Multi-pass membrane protein</topology>
    </subcellularLocation>
</comment>